<feature type="transmembrane region" description="Helical" evidence="1">
    <location>
        <begin position="23"/>
        <end position="44"/>
    </location>
</feature>
<keyword evidence="3" id="KW-1185">Reference proteome</keyword>
<sequence>MLKSIPTRLLQSPFWQSPIVKLVGIYGGLSAIAGVMLFPLLWLLSTALKSADENIFQSPPQLLPQHPT</sequence>
<dbReference type="Proteomes" id="UP000238937">
    <property type="component" value="Unassembled WGS sequence"/>
</dbReference>
<evidence type="ECO:0000313" key="2">
    <source>
        <dbReference type="EMBL" id="PSB42496.1"/>
    </source>
</evidence>
<keyword evidence="1" id="KW-0472">Membrane</keyword>
<feature type="non-terminal residue" evidence="2">
    <location>
        <position position="68"/>
    </location>
</feature>
<accession>A0A2T1FBY6</accession>
<proteinExistence type="predicted"/>
<keyword evidence="1" id="KW-1133">Transmembrane helix</keyword>
<name>A0A2T1FBY6_9CYAN</name>
<reference evidence="2 3" key="1">
    <citation type="submission" date="2018-03" db="EMBL/GenBank/DDBJ databases">
        <title>The ancient ancestry and fast evolution of plastids.</title>
        <authorList>
            <person name="Moore K.R."/>
            <person name="Magnabosco C."/>
            <person name="Momper L."/>
            <person name="Gold D.A."/>
            <person name="Bosak T."/>
            <person name="Fournier G.P."/>
        </authorList>
    </citation>
    <scope>NUCLEOTIDE SEQUENCE [LARGE SCALE GENOMIC DNA]</scope>
    <source>
        <strain evidence="2 3">CCALA 037</strain>
    </source>
</reference>
<comment type="caution">
    <text evidence="2">The sequence shown here is derived from an EMBL/GenBank/DDBJ whole genome shotgun (WGS) entry which is preliminary data.</text>
</comment>
<protein>
    <submittedName>
        <fullName evidence="2">Sugar ABC transporter permease</fullName>
    </submittedName>
</protein>
<organism evidence="2 3">
    <name type="scientific">Chamaesiphon polymorphus CCALA 037</name>
    <dbReference type="NCBI Taxonomy" id="2107692"/>
    <lineage>
        <taxon>Bacteria</taxon>
        <taxon>Bacillati</taxon>
        <taxon>Cyanobacteriota</taxon>
        <taxon>Cyanophyceae</taxon>
        <taxon>Gomontiellales</taxon>
        <taxon>Chamaesiphonaceae</taxon>
        <taxon>Chamaesiphon</taxon>
    </lineage>
</organism>
<keyword evidence="1" id="KW-0812">Transmembrane</keyword>
<gene>
    <name evidence="2" type="ORF">C7B77_26675</name>
</gene>
<dbReference type="AlphaFoldDB" id="A0A2T1FBY6"/>
<evidence type="ECO:0000313" key="3">
    <source>
        <dbReference type="Proteomes" id="UP000238937"/>
    </source>
</evidence>
<dbReference type="EMBL" id="PVWO01000583">
    <property type="protein sequence ID" value="PSB42496.1"/>
    <property type="molecule type" value="Genomic_DNA"/>
</dbReference>
<evidence type="ECO:0000256" key="1">
    <source>
        <dbReference type="SAM" id="Phobius"/>
    </source>
</evidence>